<accession>A0AAV0YSC3</accession>
<reference evidence="2 3" key="1">
    <citation type="submission" date="2023-01" db="EMBL/GenBank/DDBJ databases">
        <authorList>
            <person name="Kreplak J."/>
        </authorList>
    </citation>
    <scope>NUCLEOTIDE SEQUENCE [LARGE SCALE GENOMIC DNA]</scope>
</reference>
<dbReference type="Proteomes" id="UP001157006">
    <property type="component" value="Chromosome 1L"/>
</dbReference>
<feature type="compositionally biased region" description="Acidic residues" evidence="1">
    <location>
        <begin position="60"/>
        <end position="75"/>
    </location>
</feature>
<evidence type="ECO:0000313" key="3">
    <source>
        <dbReference type="Proteomes" id="UP001157006"/>
    </source>
</evidence>
<name>A0AAV0YSC3_VICFA</name>
<gene>
    <name evidence="2" type="ORF">VFH_I312400</name>
</gene>
<feature type="region of interest" description="Disordered" evidence="1">
    <location>
        <begin position="1"/>
        <end position="378"/>
    </location>
</feature>
<dbReference type="Pfam" id="PF03004">
    <property type="entry name" value="Transposase_24"/>
    <property type="match status" value="1"/>
</dbReference>
<feature type="region of interest" description="Disordered" evidence="1">
    <location>
        <begin position="502"/>
        <end position="529"/>
    </location>
</feature>
<protein>
    <submittedName>
        <fullName evidence="2">Uncharacterized protein</fullName>
    </submittedName>
</protein>
<proteinExistence type="predicted"/>
<sequence length="1002" mass="110722">MTIRGRKTKRGQGRGRSNPPQASTSLGVKVDQSKIQKKRLVKGFDALDNNRESTPFNSEQSDEDKDYNDGDDEEMQLITDEINQQKLPEHQAADANNMEKCIESSFGFSNHVRPASGGSYVETDRRKVTSLEGIYNSSRRVTRSRGRGRSDPLESSQSGIDPPLQPVQTSVSHGVKNGGNKIQKKGRGKGVDTLNNKQKSTVFNSEQNDEHCINNDGSNFELSNKAGSSSVGYHVGTDARKVISVEGISNPGRGRGIKRGREKGRSNPPVPSKSCVDPPSPPPPPPTHTSVSPGVQNDSNRGRGIKRGRGRGRSDPPVPSKSCVDPPPPPPPPPLTHTSVSPGVQNDSNRGRGIKRGRGRGRSYPPVPSKSCIGQPPQPAAAAYTSVSPGFQNVYNRVQRKGLAKGFDALNNKQKATAFYSEHNDEYYDFSDSEDEEIQRITEKIYQRQLLKQRIANNVKQRIGASFGLSNNVRPLTGGSHIEADRRNVVSVEGILTSRRIKHGRGRGPPVHSQSCIDQPPQPAAAAHTSVSPGFKNVYNRVQRKEHVKGLDTLNNKQKATSFNSEHNDEYYDYSDSEDEEIQLITENARPSCGGSHIEADRRNIVYVEGISNPGRGIKRGRGRGCSDPPEPSQLCIDPQPASALNGTTPEDLSPTHEIPHQLPTSKQCVGRESTQYWTVEAIDPQGVIKKIQLKYWLVNDLPIGLRVIVNFDDQGAAYGEAQGLLAGYCGTLATNCKLFPINFERWSGKSGVPKAYLDNCFETELKPRFQFRTTESLAKRYCKLSIAKKWAAYRQSLWTRFYDPSKTLEQIISDIPLGVDPIQWAHFVDYRLKPETLEICRKNKENRSKQVIPHTGGSKPLSRKRHEMFLKTERIAEQIEEALAQSSVDELEMSTNDVVGRVFGPEHSGRVRCMGMGAAPTNTFRDSGVRLSILRNSSKDAATSSSNFWQEKYTHLESQVQNAMTAFKAYIVMKEGRIPDEMANIFDSPNAVGVASEPNLP</sequence>
<dbReference type="PANTHER" id="PTHR33144:SF45">
    <property type="entry name" value="TRANSPOSASE TNP1_EN_SPM-LIKE DOMAIN-CONTAINING PROTEIN"/>
    <property type="match status" value="1"/>
</dbReference>
<evidence type="ECO:0000256" key="1">
    <source>
        <dbReference type="SAM" id="MobiDB-lite"/>
    </source>
</evidence>
<feature type="compositionally biased region" description="Basic residues" evidence="1">
    <location>
        <begin position="1"/>
        <end position="13"/>
    </location>
</feature>
<organism evidence="2 3">
    <name type="scientific">Vicia faba</name>
    <name type="common">Broad bean</name>
    <name type="synonym">Faba vulgaris</name>
    <dbReference type="NCBI Taxonomy" id="3906"/>
    <lineage>
        <taxon>Eukaryota</taxon>
        <taxon>Viridiplantae</taxon>
        <taxon>Streptophyta</taxon>
        <taxon>Embryophyta</taxon>
        <taxon>Tracheophyta</taxon>
        <taxon>Spermatophyta</taxon>
        <taxon>Magnoliopsida</taxon>
        <taxon>eudicotyledons</taxon>
        <taxon>Gunneridae</taxon>
        <taxon>Pentapetalae</taxon>
        <taxon>rosids</taxon>
        <taxon>fabids</taxon>
        <taxon>Fabales</taxon>
        <taxon>Fabaceae</taxon>
        <taxon>Papilionoideae</taxon>
        <taxon>50 kb inversion clade</taxon>
        <taxon>NPAAA clade</taxon>
        <taxon>Hologalegina</taxon>
        <taxon>IRL clade</taxon>
        <taxon>Fabeae</taxon>
        <taxon>Vicia</taxon>
    </lineage>
</organism>
<feature type="region of interest" description="Disordered" evidence="1">
    <location>
        <begin position="640"/>
        <end position="666"/>
    </location>
</feature>
<feature type="compositionally biased region" description="Pro residues" evidence="1">
    <location>
        <begin position="325"/>
        <end position="335"/>
    </location>
</feature>
<dbReference type="PANTHER" id="PTHR33144">
    <property type="entry name" value="OS10G0409366 PROTEIN-RELATED"/>
    <property type="match status" value="1"/>
</dbReference>
<feature type="compositionally biased region" description="Pro residues" evidence="1">
    <location>
        <begin position="278"/>
        <end position="287"/>
    </location>
</feature>
<dbReference type="AlphaFoldDB" id="A0AAV0YSC3"/>
<feature type="compositionally biased region" description="Basic residues" evidence="1">
    <location>
        <begin position="352"/>
        <end position="361"/>
    </location>
</feature>
<keyword evidence="3" id="KW-1185">Reference proteome</keyword>
<feature type="region of interest" description="Disordered" evidence="1">
    <location>
        <begin position="614"/>
        <end position="633"/>
    </location>
</feature>
<evidence type="ECO:0000313" key="2">
    <source>
        <dbReference type="EMBL" id="CAI8587698.1"/>
    </source>
</evidence>
<feature type="compositionally biased region" description="Polar residues" evidence="1">
    <location>
        <begin position="215"/>
        <end position="231"/>
    </location>
</feature>
<dbReference type="EMBL" id="OX451736">
    <property type="protein sequence ID" value="CAI8587698.1"/>
    <property type="molecule type" value="Genomic_DNA"/>
</dbReference>
<feature type="compositionally biased region" description="Polar residues" evidence="1">
    <location>
        <begin position="193"/>
        <end position="206"/>
    </location>
</feature>
<dbReference type="InterPro" id="IPR004252">
    <property type="entry name" value="Probable_transposase_24"/>
</dbReference>